<evidence type="ECO:0000313" key="3">
    <source>
        <dbReference type="EMBL" id="CAD8107231.1"/>
    </source>
</evidence>
<protein>
    <recommendedName>
        <fullName evidence="2">SAM domain-containing protein</fullName>
    </recommendedName>
</protein>
<dbReference type="OrthoDB" id="302183at2759"/>
<dbReference type="Pfam" id="PF07647">
    <property type="entry name" value="SAM_2"/>
    <property type="match status" value="1"/>
</dbReference>
<comment type="caution">
    <text evidence="3">The sequence shown here is derived from an EMBL/GenBank/DDBJ whole genome shotgun (WGS) entry which is preliminary data.</text>
</comment>
<sequence>MSINQELSFDSKSNSNFKNYQSESHYNHLIEQWQDKIQSLQQNIQEMQQQKEDVKNALLEAQSRLKNKRSFIEDSKDHLNETKELDYVVPINLEKLNNSMSQYLDESITTQESQSQIQNVKFQPIASFLMEIQLKERYLQNFIDLRIYDNISLQNSLPTSNQCKYLLNKYGIDRLGYQRRILAKLDEQMGLTSQKSLLQNLNNYQNYIPTIKEWLKSINFQHYYPNFILAGYDNFQYLIYLEQSQYKLTLTDFKESFCIDNESDSKLILAHLVITFDKIMNFNLWNIQTSKKNKESDFLLVQCALPNNKCLIF</sequence>
<name>A0A8S1PW08_9CILI</name>
<evidence type="ECO:0000256" key="1">
    <source>
        <dbReference type="SAM" id="Coils"/>
    </source>
</evidence>
<dbReference type="Proteomes" id="UP000692954">
    <property type="component" value="Unassembled WGS sequence"/>
</dbReference>
<dbReference type="EMBL" id="CAJJDN010000088">
    <property type="protein sequence ID" value="CAD8107231.1"/>
    <property type="molecule type" value="Genomic_DNA"/>
</dbReference>
<organism evidence="3 4">
    <name type="scientific">Paramecium sonneborni</name>
    <dbReference type="NCBI Taxonomy" id="65129"/>
    <lineage>
        <taxon>Eukaryota</taxon>
        <taxon>Sar</taxon>
        <taxon>Alveolata</taxon>
        <taxon>Ciliophora</taxon>
        <taxon>Intramacronucleata</taxon>
        <taxon>Oligohymenophorea</taxon>
        <taxon>Peniculida</taxon>
        <taxon>Parameciidae</taxon>
        <taxon>Paramecium</taxon>
    </lineage>
</organism>
<feature type="coiled-coil region" evidence="1">
    <location>
        <begin position="23"/>
        <end position="64"/>
    </location>
</feature>
<keyword evidence="1" id="KW-0175">Coiled coil</keyword>
<reference evidence="3" key="1">
    <citation type="submission" date="2021-01" db="EMBL/GenBank/DDBJ databases">
        <authorList>
            <consortium name="Genoscope - CEA"/>
            <person name="William W."/>
        </authorList>
    </citation>
    <scope>NUCLEOTIDE SEQUENCE</scope>
</reference>
<accession>A0A8S1PW08</accession>
<dbReference type="InterPro" id="IPR001660">
    <property type="entry name" value="SAM"/>
</dbReference>
<feature type="domain" description="SAM" evidence="2">
    <location>
        <begin position="210"/>
        <end position="243"/>
    </location>
</feature>
<proteinExistence type="predicted"/>
<keyword evidence="4" id="KW-1185">Reference proteome</keyword>
<dbReference type="AlphaFoldDB" id="A0A8S1PW08"/>
<evidence type="ECO:0000259" key="2">
    <source>
        <dbReference type="Pfam" id="PF07647"/>
    </source>
</evidence>
<evidence type="ECO:0000313" key="4">
    <source>
        <dbReference type="Proteomes" id="UP000692954"/>
    </source>
</evidence>
<gene>
    <name evidence="3" type="ORF">PSON_ATCC_30995.1.T0880184</name>
</gene>